<sequence length="251" mass="26960">MSLGTLTFISCSNNDSSGSDTAQMQIRLTDAPADYDQINLDIKAIEYQTGGDSWKTFTLSKSGVINLLDLRNGVDVLLGDNSLPVGTISQLRLVLGTNNTIRVNGVTSPLETPSAQQSGLKLNVHYTLEAGKVYKIWIDFDAAKSIVKRGNGSYSLKPVIRTFTELTNGMIEGNVGPREAKATVYTLNGTDTIASAIPNTDGYFKMQGLPSGSYNVNFSADKTTGYKDTTVSNVNVTFGNITKVPNVVLTK</sequence>
<evidence type="ECO:0000259" key="1">
    <source>
        <dbReference type="Pfam" id="PF14321"/>
    </source>
</evidence>
<name>A0AAU8V431_9FLAO</name>
<organism evidence="2 3">
    <name type="scientific">Elizabethkingia anophelis</name>
    <dbReference type="NCBI Taxonomy" id="1117645"/>
    <lineage>
        <taxon>Bacteria</taxon>
        <taxon>Pseudomonadati</taxon>
        <taxon>Bacteroidota</taxon>
        <taxon>Flavobacteriia</taxon>
        <taxon>Flavobacteriales</taxon>
        <taxon>Weeksellaceae</taxon>
        <taxon>Elizabethkingia</taxon>
    </lineage>
</organism>
<dbReference type="Pfam" id="PF14321">
    <property type="entry name" value="DUF4382"/>
    <property type="match status" value="1"/>
</dbReference>
<evidence type="ECO:0000313" key="3">
    <source>
        <dbReference type="Proteomes" id="UP000190848"/>
    </source>
</evidence>
<proteinExistence type="predicted"/>
<dbReference type="EMBL" id="CP016374">
    <property type="protein sequence ID" value="AQX03467.1"/>
    <property type="molecule type" value="Genomic_DNA"/>
</dbReference>
<dbReference type="InterPro" id="IPR025491">
    <property type="entry name" value="DUF4382"/>
</dbReference>
<dbReference type="Gene3D" id="2.60.40.1120">
    <property type="entry name" value="Carboxypeptidase-like, regulatory domain"/>
    <property type="match status" value="1"/>
</dbReference>
<protein>
    <recommendedName>
        <fullName evidence="1">DUF4382 domain-containing protein</fullName>
    </recommendedName>
</protein>
<feature type="domain" description="DUF4382" evidence="1">
    <location>
        <begin position="21"/>
        <end position="158"/>
    </location>
</feature>
<accession>A0AAU8V431</accession>
<dbReference type="SUPFAM" id="SSF49478">
    <property type="entry name" value="Cna protein B-type domain"/>
    <property type="match status" value="1"/>
</dbReference>
<dbReference type="Proteomes" id="UP000190848">
    <property type="component" value="Chromosome"/>
</dbReference>
<gene>
    <name evidence="2" type="ORF">BBD32_02295</name>
</gene>
<dbReference type="KEGG" id="een:BBD30_11690"/>
<reference evidence="2 3" key="1">
    <citation type="submission" date="2016-07" db="EMBL/GenBank/DDBJ databases">
        <title>Revisiting the taxonomy of the Elizabethkingia Genus using Whole-Genome Sequencing, Optical Mapping, and MALDI-TOF, along with proposal of three novel Elizabethkingia species: Elizabethkingia bruuniana sp. nov., Elizabethkingia ursingii sp. nov., and Elizabethkingia occulta sp. nov.</title>
        <authorList>
            <person name="Nicholson A.C."/>
        </authorList>
    </citation>
    <scope>NUCLEOTIDE SEQUENCE [LARGE SCALE GENOMIC DNA]</scope>
    <source>
        <strain evidence="2 3">F3201</strain>
    </source>
</reference>
<dbReference type="AlphaFoldDB" id="A0AAU8V431"/>
<evidence type="ECO:0000313" key="2">
    <source>
        <dbReference type="EMBL" id="AQX03467.1"/>
    </source>
</evidence>